<dbReference type="InterPro" id="IPR014480">
    <property type="entry name" value="Mannan-1_6-alpha_mannosidase"/>
</dbReference>
<dbReference type="FunCoup" id="A0A0D1XFG5">
    <property type="interactions" value="27"/>
</dbReference>
<evidence type="ECO:0000256" key="2">
    <source>
        <dbReference type="ARBA" id="ARBA00004308"/>
    </source>
</evidence>
<feature type="signal peptide" evidence="12">
    <location>
        <begin position="1"/>
        <end position="16"/>
    </location>
</feature>
<dbReference type="VEuPathDB" id="FungiDB:PV09_07472"/>
<comment type="similarity">
    <text evidence="3 10">Belongs to the glycosyl hydrolase 76 family.</text>
</comment>
<dbReference type="InterPro" id="IPR008928">
    <property type="entry name" value="6-hairpin_glycosidase_sf"/>
</dbReference>
<accession>A0A0D1XFG5</accession>
<gene>
    <name evidence="13" type="ORF">PV09_07472</name>
</gene>
<dbReference type="Pfam" id="PF03663">
    <property type="entry name" value="Glyco_hydro_76"/>
    <property type="match status" value="1"/>
</dbReference>
<organism evidence="13 14">
    <name type="scientific">Verruconis gallopava</name>
    <dbReference type="NCBI Taxonomy" id="253628"/>
    <lineage>
        <taxon>Eukaryota</taxon>
        <taxon>Fungi</taxon>
        <taxon>Dikarya</taxon>
        <taxon>Ascomycota</taxon>
        <taxon>Pezizomycotina</taxon>
        <taxon>Dothideomycetes</taxon>
        <taxon>Pleosporomycetidae</taxon>
        <taxon>Venturiales</taxon>
        <taxon>Sympoventuriaceae</taxon>
        <taxon>Verruconis</taxon>
    </lineage>
</organism>
<keyword evidence="5 12" id="KW-0732">Signal</keyword>
<evidence type="ECO:0000256" key="1">
    <source>
        <dbReference type="ARBA" id="ARBA00001452"/>
    </source>
</evidence>
<dbReference type="PANTHER" id="PTHR12145:SF36">
    <property type="entry name" value="MANNAN ENDO-1,6-ALPHA-MANNOSIDASE DCW1"/>
    <property type="match status" value="1"/>
</dbReference>
<keyword evidence="14" id="KW-1185">Reference proteome</keyword>
<dbReference type="RefSeq" id="XP_016210815.1">
    <property type="nucleotide sequence ID" value="XM_016361240.1"/>
</dbReference>
<keyword evidence="9 10" id="KW-0326">Glycosidase</keyword>
<dbReference type="GO" id="GO:0009272">
    <property type="term" value="P:fungal-type cell wall biogenesis"/>
    <property type="evidence" value="ECO:0007669"/>
    <property type="project" value="TreeGrafter"/>
</dbReference>
<comment type="subcellular location">
    <subcellularLocation>
        <location evidence="2">Endomembrane system</location>
    </subcellularLocation>
</comment>
<evidence type="ECO:0000313" key="14">
    <source>
        <dbReference type="Proteomes" id="UP000053259"/>
    </source>
</evidence>
<evidence type="ECO:0000256" key="5">
    <source>
        <dbReference type="ARBA" id="ARBA00022729"/>
    </source>
</evidence>
<dbReference type="Gene3D" id="1.50.10.20">
    <property type="match status" value="1"/>
</dbReference>
<evidence type="ECO:0000256" key="9">
    <source>
        <dbReference type="ARBA" id="ARBA00023295"/>
    </source>
</evidence>
<evidence type="ECO:0000256" key="8">
    <source>
        <dbReference type="ARBA" id="ARBA00023180"/>
    </source>
</evidence>
<keyword evidence="6 10" id="KW-0378">Hydrolase</keyword>
<evidence type="ECO:0000256" key="6">
    <source>
        <dbReference type="ARBA" id="ARBA00022801"/>
    </source>
</evidence>
<dbReference type="GO" id="GO:0016052">
    <property type="term" value="P:carbohydrate catabolic process"/>
    <property type="evidence" value="ECO:0007669"/>
    <property type="project" value="InterPro"/>
</dbReference>
<dbReference type="PIRSF" id="PIRSF016302">
    <property type="entry name" value="Man_a_manosd"/>
    <property type="match status" value="1"/>
</dbReference>
<dbReference type="FunFam" id="1.50.10.20:FF:000006">
    <property type="entry name" value="Mannan endo-1,6-alpha-mannosidase"/>
    <property type="match status" value="1"/>
</dbReference>
<evidence type="ECO:0000256" key="12">
    <source>
        <dbReference type="SAM" id="SignalP"/>
    </source>
</evidence>
<evidence type="ECO:0000256" key="4">
    <source>
        <dbReference type="ARBA" id="ARBA00012350"/>
    </source>
</evidence>
<feature type="chain" id="PRO_5002236476" description="Mannan endo-1,6-alpha-mannosidase" evidence="12">
    <location>
        <begin position="17"/>
        <end position="461"/>
    </location>
</feature>
<feature type="transmembrane region" description="Helical" evidence="11">
    <location>
        <begin position="436"/>
        <end position="457"/>
    </location>
</feature>
<dbReference type="STRING" id="253628.A0A0D1XFG5"/>
<dbReference type="PANTHER" id="PTHR12145">
    <property type="entry name" value="MANNAN ENDO-1,6-ALPHA-MANNOSIDASE DCW1"/>
    <property type="match status" value="1"/>
</dbReference>
<dbReference type="OrthoDB" id="4187847at2759"/>
<dbReference type="InterPro" id="IPR005198">
    <property type="entry name" value="Glyco_hydro_76"/>
</dbReference>
<evidence type="ECO:0000256" key="3">
    <source>
        <dbReference type="ARBA" id="ARBA00009699"/>
    </source>
</evidence>
<protein>
    <recommendedName>
        <fullName evidence="4 10">Mannan endo-1,6-alpha-mannosidase</fullName>
        <ecNumber evidence="4 10">3.2.1.101</ecNumber>
    </recommendedName>
</protein>
<evidence type="ECO:0000256" key="10">
    <source>
        <dbReference type="PIRNR" id="PIRNR016302"/>
    </source>
</evidence>
<dbReference type="SUPFAM" id="SSF48208">
    <property type="entry name" value="Six-hairpin glycosidases"/>
    <property type="match status" value="1"/>
</dbReference>
<sequence>MKAWNRLLAGVGIARAAITLDTSSTDSIKQAASTAAWGMVKYWYTGNNTGDVPGNLPAPYYWWEAGGFFGTLIDYWYYTGDTTYNNITTQAILHQIGADSDFMPSNQTKDEGNDDQSFWAFTALAAAEYNYPAPPSGYASWLALVQAVFNEQAARWDTTTCGGGLRWQIFTFNTGYTYKNSISNGCFFNIAARLGRYTGNTTYLDWANKAWDWVSAIGLMDSSYHFFDGTEDTSNCTSLDHVQWTYNQGVFLYGAAIMWNVSATNDAANGTTTPSNTTTLWRTRVEGILNASSVFFTNNIMYEVACETNGKCDNDQKSFKTYLARWMAATTKVAPYTTDTIMNLLTTSAEACAKTCTAGADGNQCGLEWTKEANDGDLGPGQQMAAVSIFSGLLAGDVPGALTNKTGGTSVGDAAAGTTSNDSPTKFSTITTGEKAGAAILTLTVILGMFSGVWWIATDSE</sequence>
<dbReference type="Proteomes" id="UP000053259">
    <property type="component" value="Unassembled WGS sequence"/>
</dbReference>
<dbReference type="GO" id="GO:0008496">
    <property type="term" value="F:mannan endo-1,6-alpha-mannosidase activity"/>
    <property type="evidence" value="ECO:0007669"/>
    <property type="project" value="UniProtKB-UniRule"/>
</dbReference>
<evidence type="ECO:0000256" key="11">
    <source>
        <dbReference type="SAM" id="Phobius"/>
    </source>
</evidence>
<dbReference type="AlphaFoldDB" id="A0A0D1XFG5"/>
<dbReference type="HOGENOM" id="CLU_025694_1_2_1"/>
<comment type="catalytic activity">
    <reaction evidence="1 10">
        <text>Random hydrolysis of (1-&gt;6)-alpha-D-mannosidic linkages in unbranched (1-&gt;6)-mannans.</text>
        <dbReference type="EC" id="3.2.1.101"/>
    </reaction>
</comment>
<keyword evidence="7 11" id="KW-0472">Membrane</keyword>
<keyword evidence="11" id="KW-0812">Transmembrane</keyword>
<keyword evidence="8" id="KW-0325">Glycoprotein</keyword>
<dbReference type="GeneID" id="27315445"/>
<evidence type="ECO:0000256" key="7">
    <source>
        <dbReference type="ARBA" id="ARBA00023136"/>
    </source>
</evidence>
<dbReference type="EC" id="3.2.1.101" evidence="4 10"/>
<keyword evidence="11" id="KW-1133">Transmembrane helix</keyword>
<evidence type="ECO:0000313" key="13">
    <source>
        <dbReference type="EMBL" id="KIW00946.1"/>
    </source>
</evidence>
<dbReference type="GO" id="GO:0012505">
    <property type="term" value="C:endomembrane system"/>
    <property type="evidence" value="ECO:0007669"/>
    <property type="project" value="UniProtKB-SubCell"/>
</dbReference>
<dbReference type="InParanoid" id="A0A0D1XFG5"/>
<reference evidence="13 14" key="1">
    <citation type="submission" date="2015-01" db="EMBL/GenBank/DDBJ databases">
        <title>The Genome Sequence of Ochroconis gallopava CBS43764.</title>
        <authorList>
            <consortium name="The Broad Institute Genomics Platform"/>
            <person name="Cuomo C."/>
            <person name="de Hoog S."/>
            <person name="Gorbushina A."/>
            <person name="Stielow B."/>
            <person name="Teixiera M."/>
            <person name="Abouelleil A."/>
            <person name="Chapman S.B."/>
            <person name="Priest M."/>
            <person name="Young S.K."/>
            <person name="Wortman J."/>
            <person name="Nusbaum C."/>
            <person name="Birren B."/>
        </authorList>
    </citation>
    <scope>NUCLEOTIDE SEQUENCE [LARGE SCALE GENOMIC DNA]</scope>
    <source>
        <strain evidence="13 14">CBS 43764</strain>
    </source>
</reference>
<name>A0A0D1XFG5_9PEZI</name>
<proteinExistence type="inferred from homology"/>
<dbReference type="EMBL" id="KN847558">
    <property type="protein sequence ID" value="KIW00946.1"/>
    <property type="molecule type" value="Genomic_DNA"/>
</dbReference>